<name>A0A0B7C5T6_9EUPU</name>
<gene>
    <name evidence="1" type="primary">ORF222577</name>
</gene>
<feature type="non-terminal residue" evidence="1">
    <location>
        <position position="1"/>
    </location>
</feature>
<dbReference type="EMBL" id="HACG01053110">
    <property type="protein sequence ID" value="CEK99981.1"/>
    <property type="molecule type" value="Transcribed_RNA"/>
</dbReference>
<reference evidence="1" key="1">
    <citation type="submission" date="2014-12" db="EMBL/GenBank/DDBJ databases">
        <title>Insight into the proteome of Arion vulgaris.</title>
        <authorList>
            <person name="Aradska J."/>
            <person name="Bulat T."/>
            <person name="Smidak R."/>
            <person name="Sarate P."/>
            <person name="Gangsoo J."/>
            <person name="Sialana F."/>
            <person name="Bilban M."/>
            <person name="Lubec G."/>
        </authorList>
    </citation>
    <scope>NUCLEOTIDE SEQUENCE</scope>
    <source>
        <tissue evidence="1">Skin</tissue>
    </source>
</reference>
<proteinExistence type="predicted"/>
<organism evidence="1">
    <name type="scientific">Arion vulgaris</name>
    <dbReference type="NCBI Taxonomy" id="1028688"/>
    <lineage>
        <taxon>Eukaryota</taxon>
        <taxon>Metazoa</taxon>
        <taxon>Spiralia</taxon>
        <taxon>Lophotrochozoa</taxon>
        <taxon>Mollusca</taxon>
        <taxon>Gastropoda</taxon>
        <taxon>Heterobranchia</taxon>
        <taxon>Euthyneura</taxon>
        <taxon>Panpulmonata</taxon>
        <taxon>Eupulmonata</taxon>
        <taxon>Stylommatophora</taxon>
        <taxon>Helicina</taxon>
        <taxon>Arionoidea</taxon>
        <taxon>Arionidae</taxon>
        <taxon>Arion</taxon>
    </lineage>
</organism>
<accession>A0A0B7C5T6</accession>
<sequence length="55" mass="6130">DANTSYFFFNDNDVDTWESNQPGVHGYATKNVSVNIGAKKKLGTDRSDPVRSDCF</sequence>
<dbReference type="AlphaFoldDB" id="A0A0B7C5T6"/>
<protein>
    <submittedName>
        <fullName evidence="1">Uncharacterized protein</fullName>
    </submittedName>
</protein>
<evidence type="ECO:0000313" key="1">
    <source>
        <dbReference type="EMBL" id="CEK99981.1"/>
    </source>
</evidence>